<dbReference type="Gene3D" id="3.40.50.300">
    <property type="entry name" value="P-loop containing nucleotide triphosphate hydrolases"/>
    <property type="match status" value="1"/>
</dbReference>
<dbReference type="SUPFAM" id="SSF52540">
    <property type="entry name" value="P-loop containing nucleoside triphosphate hydrolases"/>
    <property type="match status" value="1"/>
</dbReference>
<gene>
    <name evidence="1" type="ORF">SEA_LANNISTER_58</name>
</gene>
<protein>
    <submittedName>
        <fullName evidence="1">Deoxynucleoside monophosphate kinase</fullName>
    </submittedName>
</protein>
<evidence type="ECO:0000313" key="1">
    <source>
        <dbReference type="EMBL" id="AKY03740.1"/>
    </source>
</evidence>
<name>A0A0K1Y9F3_9CAUD</name>
<dbReference type="InterPro" id="IPR027417">
    <property type="entry name" value="P-loop_NTPase"/>
</dbReference>
<dbReference type="GeneID" id="26628168"/>
<organism evidence="1 2">
    <name type="scientific">Streptomyces phage Lannister</name>
    <dbReference type="NCBI Taxonomy" id="1674927"/>
    <lineage>
        <taxon>Viruses</taxon>
        <taxon>Duplodnaviria</taxon>
        <taxon>Heunggongvirae</taxon>
        <taxon>Uroviricota</taxon>
        <taxon>Caudoviricetes</taxon>
        <taxon>Arquatrovirinae</taxon>
        <taxon>Likavirus</taxon>
        <taxon>Likavirus lannister</taxon>
    </lineage>
</organism>
<evidence type="ECO:0000313" key="2">
    <source>
        <dbReference type="Proteomes" id="UP000201933"/>
    </source>
</evidence>
<dbReference type="RefSeq" id="YP_009200998.1">
    <property type="nucleotide sequence ID" value="NC_028827.1"/>
</dbReference>
<accession>A0A0K1Y9F3</accession>
<dbReference type="OrthoDB" id="9152at10239"/>
<proteinExistence type="predicted"/>
<dbReference type="GO" id="GO:0016301">
    <property type="term" value="F:kinase activity"/>
    <property type="evidence" value="ECO:0007669"/>
    <property type="project" value="UniProtKB-KW"/>
</dbReference>
<keyword evidence="1" id="KW-0418">Kinase</keyword>
<keyword evidence="1" id="KW-0808">Transferase</keyword>
<dbReference type="EMBL" id="KT184391">
    <property type="protein sequence ID" value="AKY03740.1"/>
    <property type="molecule type" value="Genomic_DNA"/>
</dbReference>
<keyword evidence="2" id="KW-1185">Reference proteome</keyword>
<dbReference type="KEGG" id="vg:26628168"/>
<sequence>MKPLLVGIGGYAGSGKDEAARALTNGGWRRLAFADRLRDFAYRQNPLVRTYPDVPPVRLARLVDDLGWEQAKRMFPEVRDVLVETGNTAREILGVNVWVDAVLNRFDPERDALVIPDVRYRNEAEAIRSRGGLLIRIERPGVGPSRDILGQPHESDTALDGYPFDHTYVNDGSIEDMHAFVLAVQLALPALGCVTWSTTNAN</sequence>
<dbReference type="Proteomes" id="UP000201933">
    <property type="component" value="Segment"/>
</dbReference>
<reference evidence="1 2" key="1">
    <citation type="submission" date="2015-06" db="EMBL/GenBank/DDBJ databases">
        <authorList>
            <person name="Johnson F."/>
            <person name="Tran D."/>
            <person name="Clark G.T."/>
            <person name="Lara A."/>
            <person name="Mehany M."/>
            <person name="Saenz O."/>
            <person name="Layton S.R."/>
            <person name="Bhuiyan S."/>
            <person name="Donegan-Quick R."/>
            <person name="Benjamin R.C."/>
            <person name="Hughes L.E."/>
            <person name="Bradley K.W."/>
            <person name="Asai D.J."/>
            <person name="Bowman C.A."/>
            <person name="Russell D.A."/>
            <person name="Pope W.H."/>
            <person name="Jacobs-Sera D."/>
            <person name="Hendrix R.W."/>
            <person name="Hatfull G.F."/>
        </authorList>
    </citation>
    <scope>NUCLEOTIDE SEQUENCE [LARGE SCALE GENOMIC DNA]</scope>
</reference>